<keyword evidence="7" id="KW-1185">Reference proteome</keyword>
<dbReference type="InterPro" id="IPR011545">
    <property type="entry name" value="DEAD/DEAH_box_helicase_dom"/>
</dbReference>
<keyword evidence="1" id="KW-0547">Nucleotide-binding</keyword>
<dbReference type="CDD" id="cd00268">
    <property type="entry name" value="DEADc"/>
    <property type="match status" value="1"/>
</dbReference>
<proteinExistence type="predicted"/>
<dbReference type="EMBL" id="KN716304">
    <property type="protein sequence ID" value="KJH47519.1"/>
    <property type="molecule type" value="Genomic_DNA"/>
</dbReference>
<dbReference type="STRING" id="29172.A0A0D8XUS9"/>
<dbReference type="Gene3D" id="3.40.50.300">
    <property type="entry name" value="P-loop containing nucleotide triphosphate hydrolases"/>
    <property type="match status" value="2"/>
</dbReference>
<sequence length="482" mass="55114">MKSLCCVVQSIKRFSSSQRPVVKLNSDRFGSLFPTDIRVERLRWIKNSDFDTPTPSRTVKELQVPLSLPKKKRERVIKLLNSEPEPSTSHHCLIECSRQEFNLYENQLGKDTALCSQFWKKSKYCDDWFVIKRRTKIAKQFVEWGNSWECYVPDRLHPTVKNVLEELKLEKPTYVQSQCLKMFTSPHHLFIAAETGSGKTIAYAAPLVTRLCCQKQKGVSEKAIILAVTSSLKAQISDLLSKFVSNTNLTVATFYSKADVTDDWDILVGTPGQVEKYLRKSKQLHTVKHLVLDEADMLLDESFTDALTEIFSLIPIAYSVTNTVDMSSGARIIFSSAICPEQLQNIADAVVDRQYLTYVKSSKLHFLSESIEMKFIRVRETDKINRLKELLVHDMSRGELNETIVFCKNRATASYVHQQLRSLQYEVVLWRSPNDGYDKTSRIFVATDALARQIFNLASRLGRPLANIEADIAGKIRRLKKV</sequence>
<keyword evidence="3 6" id="KW-0347">Helicase</keyword>
<evidence type="ECO:0000256" key="2">
    <source>
        <dbReference type="ARBA" id="ARBA00022801"/>
    </source>
</evidence>
<organism evidence="6 7">
    <name type="scientific">Dictyocaulus viviparus</name>
    <name type="common">Bovine lungworm</name>
    <dbReference type="NCBI Taxonomy" id="29172"/>
    <lineage>
        <taxon>Eukaryota</taxon>
        <taxon>Metazoa</taxon>
        <taxon>Ecdysozoa</taxon>
        <taxon>Nematoda</taxon>
        <taxon>Chromadorea</taxon>
        <taxon>Rhabditida</taxon>
        <taxon>Rhabditina</taxon>
        <taxon>Rhabditomorpha</taxon>
        <taxon>Strongyloidea</taxon>
        <taxon>Metastrongylidae</taxon>
        <taxon>Dictyocaulus</taxon>
    </lineage>
</organism>
<evidence type="ECO:0000259" key="5">
    <source>
        <dbReference type="PROSITE" id="PS51192"/>
    </source>
</evidence>
<reference evidence="6" key="1">
    <citation type="submission" date="2013-11" db="EMBL/GenBank/DDBJ databases">
        <title>Draft genome of the bovine lungworm Dictyocaulus viviparus.</title>
        <authorList>
            <person name="Mitreva M."/>
        </authorList>
    </citation>
    <scope>NUCLEOTIDE SEQUENCE [LARGE SCALE GENOMIC DNA]</scope>
    <source>
        <strain evidence="6">HannoverDv2000</strain>
    </source>
</reference>
<feature type="domain" description="Helicase ATP-binding" evidence="5">
    <location>
        <begin position="180"/>
        <end position="357"/>
    </location>
</feature>
<dbReference type="AlphaFoldDB" id="A0A0D8XUS9"/>
<dbReference type="GO" id="GO:0004386">
    <property type="term" value="F:helicase activity"/>
    <property type="evidence" value="ECO:0007669"/>
    <property type="project" value="UniProtKB-KW"/>
</dbReference>
<protein>
    <submittedName>
        <fullName evidence="6">DEAD/DEAH box helicase</fullName>
    </submittedName>
</protein>
<dbReference type="Proteomes" id="UP000053766">
    <property type="component" value="Unassembled WGS sequence"/>
</dbReference>
<evidence type="ECO:0000313" key="7">
    <source>
        <dbReference type="Proteomes" id="UP000053766"/>
    </source>
</evidence>
<dbReference type="Pfam" id="PF00270">
    <property type="entry name" value="DEAD"/>
    <property type="match status" value="1"/>
</dbReference>
<accession>A0A0D8XUS9</accession>
<dbReference type="InterPro" id="IPR014001">
    <property type="entry name" value="Helicase_ATP-bd"/>
</dbReference>
<evidence type="ECO:0000256" key="4">
    <source>
        <dbReference type="ARBA" id="ARBA00022840"/>
    </source>
</evidence>
<evidence type="ECO:0000313" key="6">
    <source>
        <dbReference type="EMBL" id="KJH47519.1"/>
    </source>
</evidence>
<dbReference type="SMART" id="SM00487">
    <property type="entry name" value="DEXDc"/>
    <property type="match status" value="1"/>
</dbReference>
<dbReference type="OrthoDB" id="10256233at2759"/>
<dbReference type="SUPFAM" id="SSF52540">
    <property type="entry name" value="P-loop containing nucleoside triphosphate hydrolases"/>
    <property type="match status" value="2"/>
</dbReference>
<evidence type="ECO:0000256" key="1">
    <source>
        <dbReference type="ARBA" id="ARBA00022741"/>
    </source>
</evidence>
<dbReference type="GO" id="GO:0003676">
    <property type="term" value="F:nucleic acid binding"/>
    <property type="evidence" value="ECO:0007669"/>
    <property type="project" value="InterPro"/>
</dbReference>
<dbReference type="GO" id="GO:0005524">
    <property type="term" value="F:ATP binding"/>
    <property type="evidence" value="ECO:0007669"/>
    <property type="project" value="InterPro"/>
</dbReference>
<name>A0A0D8XUS9_DICVI</name>
<dbReference type="InterPro" id="IPR044742">
    <property type="entry name" value="DEAD/DEAH_RhlB"/>
</dbReference>
<keyword evidence="4" id="KW-0067">ATP-binding</keyword>
<dbReference type="PANTHER" id="PTHR47958">
    <property type="entry name" value="ATP-DEPENDENT RNA HELICASE DBP3"/>
    <property type="match status" value="1"/>
</dbReference>
<evidence type="ECO:0000256" key="3">
    <source>
        <dbReference type="ARBA" id="ARBA00022806"/>
    </source>
</evidence>
<dbReference type="InterPro" id="IPR027417">
    <property type="entry name" value="P-loop_NTPase"/>
</dbReference>
<keyword evidence="2" id="KW-0378">Hydrolase</keyword>
<gene>
    <name evidence="6" type="ORF">DICVIV_06406</name>
</gene>
<dbReference type="GO" id="GO:0016787">
    <property type="term" value="F:hydrolase activity"/>
    <property type="evidence" value="ECO:0007669"/>
    <property type="project" value="UniProtKB-KW"/>
</dbReference>
<dbReference type="PROSITE" id="PS51192">
    <property type="entry name" value="HELICASE_ATP_BIND_1"/>
    <property type="match status" value="1"/>
</dbReference>